<keyword evidence="3" id="KW-1185">Reference proteome</keyword>
<dbReference type="SUPFAM" id="SSF46785">
    <property type="entry name" value="Winged helix' DNA-binding domain"/>
    <property type="match status" value="1"/>
</dbReference>
<dbReference type="EMBL" id="JADOUF010000001">
    <property type="protein sequence ID" value="MBG6138442.1"/>
    <property type="molecule type" value="Genomic_DNA"/>
</dbReference>
<protein>
    <submittedName>
        <fullName evidence="2">DNA-binding PadR family transcriptional regulator</fullName>
    </submittedName>
</protein>
<sequence length="171" mass="18931">MLVLTILGFLAEEPLHGYELRTRIAALSGHARPVSDGSLYPAINRLVDKGLVDRRTEAGAAAAPRQVLELTGAGHAELLRRLREPTDTEISDSTQFFAVLAFLSRLPDTAEQHAVLRRRLAFLEAPRSFFQVASRPVRAQDVADPYRQGMFAVAKASSRAERTWLHSILDT</sequence>
<dbReference type="InterPro" id="IPR036390">
    <property type="entry name" value="WH_DNA-bd_sf"/>
</dbReference>
<gene>
    <name evidence="2" type="ORF">IW245_004636</name>
</gene>
<dbReference type="Gene3D" id="1.10.10.10">
    <property type="entry name" value="Winged helix-like DNA-binding domain superfamily/Winged helix DNA-binding domain"/>
    <property type="match status" value="1"/>
</dbReference>
<evidence type="ECO:0000259" key="1">
    <source>
        <dbReference type="Pfam" id="PF03551"/>
    </source>
</evidence>
<dbReference type="PANTHER" id="PTHR33169:SF26">
    <property type="entry name" value="CONSERVED PROTEIN"/>
    <property type="match status" value="1"/>
</dbReference>
<dbReference type="RefSeq" id="WP_197005199.1">
    <property type="nucleotide sequence ID" value="NZ_BONS01000037.1"/>
</dbReference>
<dbReference type="InterPro" id="IPR005149">
    <property type="entry name" value="Tscrpt_reg_PadR_N"/>
</dbReference>
<reference evidence="2" key="1">
    <citation type="submission" date="2020-11" db="EMBL/GenBank/DDBJ databases">
        <title>Sequencing the genomes of 1000 actinobacteria strains.</title>
        <authorList>
            <person name="Klenk H.-P."/>
        </authorList>
    </citation>
    <scope>NUCLEOTIDE SEQUENCE</scope>
    <source>
        <strain evidence="2">DSM 45356</strain>
    </source>
</reference>
<evidence type="ECO:0000313" key="2">
    <source>
        <dbReference type="EMBL" id="MBG6138442.1"/>
    </source>
</evidence>
<dbReference type="PANTHER" id="PTHR33169">
    <property type="entry name" value="PADR-FAMILY TRANSCRIPTIONAL REGULATOR"/>
    <property type="match status" value="1"/>
</dbReference>
<comment type="caution">
    <text evidence="2">The sequence shown here is derived from an EMBL/GenBank/DDBJ whole genome shotgun (WGS) entry which is preliminary data.</text>
</comment>
<name>A0A8J7GKD3_9ACTN</name>
<accession>A0A8J7GKD3</accession>
<dbReference type="AlphaFoldDB" id="A0A8J7GKD3"/>
<dbReference type="GO" id="GO:0003677">
    <property type="term" value="F:DNA binding"/>
    <property type="evidence" value="ECO:0007669"/>
    <property type="project" value="UniProtKB-KW"/>
</dbReference>
<feature type="domain" description="Transcription regulator PadR N-terminal" evidence="1">
    <location>
        <begin position="6"/>
        <end position="78"/>
    </location>
</feature>
<proteinExistence type="predicted"/>
<organism evidence="2 3">
    <name type="scientific">Longispora fulva</name>
    <dbReference type="NCBI Taxonomy" id="619741"/>
    <lineage>
        <taxon>Bacteria</taxon>
        <taxon>Bacillati</taxon>
        <taxon>Actinomycetota</taxon>
        <taxon>Actinomycetes</taxon>
        <taxon>Micromonosporales</taxon>
        <taxon>Micromonosporaceae</taxon>
        <taxon>Longispora</taxon>
    </lineage>
</organism>
<evidence type="ECO:0000313" key="3">
    <source>
        <dbReference type="Proteomes" id="UP000622552"/>
    </source>
</evidence>
<dbReference type="Proteomes" id="UP000622552">
    <property type="component" value="Unassembled WGS sequence"/>
</dbReference>
<dbReference type="InterPro" id="IPR052509">
    <property type="entry name" value="Metal_resp_DNA-bind_regulator"/>
</dbReference>
<keyword evidence="2" id="KW-0238">DNA-binding</keyword>
<dbReference type="Pfam" id="PF03551">
    <property type="entry name" value="PadR"/>
    <property type="match status" value="1"/>
</dbReference>
<dbReference type="InterPro" id="IPR036388">
    <property type="entry name" value="WH-like_DNA-bd_sf"/>
</dbReference>